<gene>
    <name evidence="9" type="ORF">GCM10009668_18300</name>
</gene>
<evidence type="ECO:0000313" key="10">
    <source>
        <dbReference type="Proteomes" id="UP001501581"/>
    </source>
</evidence>
<dbReference type="InterPro" id="IPR043429">
    <property type="entry name" value="ArtM/GltK/GlnP/TcyL/YhdX-like"/>
</dbReference>
<evidence type="ECO:0000313" key="9">
    <source>
        <dbReference type="EMBL" id="GAA1100656.1"/>
    </source>
</evidence>
<sequence length="284" mass="31334">MSTNVLFDAPGPRTRRRHALYSALSVLGILALIAWWLWRLDQNGQLAYEKWEAFVTPSYVRVLLVDGLLQTLKMAALAIAFAVAFGFTFGVGKLSDHRWVRWPSWLVVEFFRAVPVLLLMIFVWYALGIAKDGTSFWAVVIALTLYNGSVLAEVLRAGILAVPRGQSEAAYALGMRKTQVVSIVMLPQAVKIMLPAIISQCVVALKDTALGIAIAAPGLTLVARQIYLEQNNRVPTMLVVAALYITVNLILTALATWLQRRYVGEKRLEVPMVGDAETRGKVPA</sequence>
<feature type="domain" description="ABC transmembrane type-1" evidence="8">
    <location>
        <begin position="68"/>
        <end position="255"/>
    </location>
</feature>
<keyword evidence="4 7" id="KW-0812">Transmembrane</keyword>
<dbReference type="Proteomes" id="UP001501581">
    <property type="component" value="Unassembled WGS sequence"/>
</dbReference>
<dbReference type="PROSITE" id="PS50928">
    <property type="entry name" value="ABC_TM1"/>
    <property type="match status" value="1"/>
</dbReference>
<feature type="transmembrane region" description="Helical" evidence="7">
    <location>
        <begin position="136"/>
        <end position="155"/>
    </location>
</feature>
<dbReference type="EMBL" id="BAAALG010000007">
    <property type="protein sequence ID" value="GAA1100656.1"/>
    <property type="molecule type" value="Genomic_DNA"/>
</dbReference>
<dbReference type="InterPro" id="IPR000515">
    <property type="entry name" value="MetI-like"/>
</dbReference>
<keyword evidence="3" id="KW-1003">Cell membrane</keyword>
<evidence type="ECO:0000256" key="3">
    <source>
        <dbReference type="ARBA" id="ARBA00022475"/>
    </source>
</evidence>
<feature type="transmembrane region" description="Helical" evidence="7">
    <location>
        <begin position="236"/>
        <end position="258"/>
    </location>
</feature>
<organism evidence="9 10">
    <name type="scientific">Nocardioides dubius</name>
    <dbReference type="NCBI Taxonomy" id="317019"/>
    <lineage>
        <taxon>Bacteria</taxon>
        <taxon>Bacillati</taxon>
        <taxon>Actinomycetota</taxon>
        <taxon>Actinomycetes</taxon>
        <taxon>Propionibacteriales</taxon>
        <taxon>Nocardioidaceae</taxon>
        <taxon>Nocardioides</taxon>
    </lineage>
</organism>
<keyword evidence="5 7" id="KW-1133">Transmembrane helix</keyword>
<feature type="transmembrane region" description="Helical" evidence="7">
    <location>
        <begin position="106"/>
        <end position="130"/>
    </location>
</feature>
<dbReference type="PANTHER" id="PTHR30614:SF21">
    <property type="entry name" value="AMINO ACID ABC TRANSPORTER PERMEASE"/>
    <property type="match status" value="1"/>
</dbReference>
<dbReference type="CDD" id="cd06261">
    <property type="entry name" value="TM_PBP2"/>
    <property type="match status" value="1"/>
</dbReference>
<dbReference type="Pfam" id="PF00528">
    <property type="entry name" value="BPD_transp_1"/>
    <property type="match status" value="1"/>
</dbReference>
<dbReference type="InterPro" id="IPR010065">
    <property type="entry name" value="AA_ABC_transptr_permease_3TM"/>
</dbReference>
<evidence type="ECO:0000256" key="4">
    <source>
        <dbReference type="ARBA" id="ARBA00022692"/>
    </source>
</evidence>
<evidence type="ECO:0000256" key="2">
    <source>
        <dbReference type="ARBA" id="ARBA00022448"/>
    </source>
</evidence>
<dbReference type="NCBIfam" id="TIGR01726">
    <property type="entry name" value="HEQRo_perm_3TM"/>
    <property type="match status" value="1"/>
</dbReference>
<proteinExistence type="inferred from homology"/>
<keyword evidence="2 7" id="KW-0813">Transport</keyword>
<dbReference type="RefSeq" id="WP_343993587.1">
    <property type="nucleotide sequence ID" value="NZ_BAAALG010000007.1"/>
</dbReference>
<evidence type="ECO:0000256" key="1">
    <source>
        <dbReference type="ARBA" id="ARBA00004651"/>
    </source>
</evidence>
<comment type="similarity">
    <text evidence="7">Belongs to the binding-protein-dependent transport system permease family.</text>
</comment>
<keyword evidence="6 7" id="KW-0472">Membrane</keyword>
<dbReference type="InterPro" id="IPR035906">
    <property type="entry name" value="MetI-like_sf"/>
</dbReference>
<dbReference type="Gene3D" id="1.10.3720.10">
    <property type="entry name" value="MetI-like"/>
    <property type="match status" value="1"/>
</dbReference>
<evidence type="ECO:0000256" key="6">
    <source>
        <dbReference type="ARBA" id="ARBA00023136"/>
    </source>
</evidence>
<evidence type="ECO:0000259" key="8">
    <source>
        <dbReference type="PROSITE" id="PS50928"/>
    </source>
</evidence>
<comment type="caution">
    <text evidence="9">The sequence shown here is derived from an EMBL/GenBank/DDBJ whole genome shotgun (WGS) entry which is preliminary data.</text>
</comment>
<accession>A0ABP4EE33</accession>
<feature type="transmembrane region" description="Helical" evidence="7">
    <location>
        <begin position="74"/>
        <end position="94"/>
    </location>
</feature>
<evidence type="ECO:0000256" key="7">
    <source>
        <dbReference type="RuleBase" id="RU363032"/>
    </source>
</evidence>
<dbReference type="SUPFAM" id="SSF161098">
    <property type="entry name" value="MetI-like"/>
    <property type="match status" value="1"/>
</dbReference>
<protein>
    <submittedName>
        <fullName evidence="9">Amino acid ABC transporter permease</fullName>
    </submittedName>
</protein>
<name>A0ABP4EE33_9ACTN</name>
<keyword evidence="10" id="KW-1185">Reference proteome</keyword>
<feature type="transmembrane region" description="Helical" evidence="7">
    <location>
        <begin position="20"/>
        <end position="38"/>
    </location>
</feature>
<comment type="subcellular location">
    <subcellularLocation>
        <location evidence="1 7">Cell membrane</location>
        <topology evidence="1 7">Multi-pass membrane protein</topology>
    </subcellularLocation>
</comment>
<reference evidence="10" key="1">
    <citation type="journal article" date="2019" name="Int. J. Syst. Evol. Microbiol.">
        <title>The Global Catalogue of Microorganisms (GCM) 10K type strain sequencing project: providing services to taxonomists for standard genome sequencing and annotation.</title>
        <authorList>
            <consortium name="The Broad Institute Genomics Platform"/>
            <consortium name="The Broad Institute Genome Sequencing Center for Infectious Disease"/>
            <person name="Wu L."/>
            <person name="Ma J."/>
        </authorList>
    </citation>
    <scope>NUCLEOTIDE SEQUENCE [LARGE SCALE GENOMIC DNA]</scope>
    <source>
        <strain evidence="10">JCM 13008</strain>
    </source>
</reference>
<evidence type="ECO:0000256" key="5">
    <source>
        <dbReference type="ARBA" id="ARBA00022989"/>
    </source>
</evidence>
<dbReference type="PANTHER" id="PTHR30614">
    <property type="entry name" value="MEMBRANE COMPONENT OF AMINO ACID ABC TRANSPORTER"/>
    <property type="match status" value="1"/>
</dbReference>